<accession>A0A1M6HVQ1</accession>
<organism evidence="1 2">
    <name type="scientific">Tessaracoccus bendigoensis DSM 12906</name>
    <dbReference type="NCBI Taxonomy" id="1123357"/>
    <lineage>
        <taxon>Bacteria</taxon>
        <taxon>Bacillati</taxon>
        <taxon>Actinomycetota</taxon>
        <taxon>Actinomycetes</taxon>
        <taxon>Propionibacteriales</taxon>
        <taxon>Propionibacteriaceae</taxon>
        <taxon>Tessaracoccus</taxon>
    </lineage>
</organism>
<gene>
    <name evidence="1" type="ORF">SAMN02745244_02081</name>
</gene>
<name>A0A1M6HVQ1_9ACTN</name>
<evidence type="ECO:0000313" key="2">
    <source>
        <dbReference type="Proteomes" id="UP000184512"/>
    </source>
</evidence>
<protein>
    <submittedName>
        <fullName evidence="1">Uncharacterized protein</fullName>
    </submittedName>
</protein>
<evidence type="ECO:0000313" key="1">
    <source>
        <dbReference type="EMBL" id="SHJ26332.1"/>
    </source>
</evidence>
<reference evidence="1 2" key="1">
    <citation type="submission" date="2016-11" db="EMBL/GenBank/DDBJ databases">
        <authorList>
            <person name="Jaros S."/>
            <person name="Januszkiewicz K."/>
            <person name="Wedrychowicz H."/>
        </authorList>
    </citation>
    <scope>NUCLEOTIDE SEQUENCE [LARGE SCALE GENOMIC DNA]</scope>
    <source>
        <strain evidence="1 2">DSM 12906</strain>
    </source>
</reference>
<dbReference type="RefSeq" id="WP_073187926.1">
    <property type="nucleotide sequence ID" value="NZ_FQZG01000035.1"/>
</dbReference>
<sequence length="207" mass="22622">MTTNTHNNGGSTMTNNYITQALATRQSLEELAATVRDDSLLSADGKREAVDKAWSEAEATLRHLEQQHRAASQGEMERLSRSIYSPPAVNGSLFGTYRDALDRAERAAAQEDTGRLAALMATAKRTGDILQQHAVFVVAEQAGRPEDLLAAKSWLDDHPDKAEAYQQLAALESPDVVSWEGMEVARAFNLPRKPEFVLGGTQIGWDA</sequence>
<dbReference type="AlphaFoldDB" id="A0A1M6HVQ1"/>
<keyword evidence="2" id="KW-1185">Reference proteome</keyword>
<proteinExistence type="predicted"/>
<dbReference type="STRING" id="1123357.SAMN02745244_02081"/>
<dbReference type="EMBL" id="FQZG01000035">
    <property type="protein sequence ID" value="SHJ26332.1"/>
    <property type="molecule type" value="Genomic_DNA"/>
</dbReference>
<dbReference type="Proteomes" id="UP000184512">
    <property type="component" value="Unassembled WGS sequence"/>
</dbReference>